<feature type="non-terminal residue" evidence="2">
    <location>
        <position position="210"/>
    </location>
</feature>
<feature type="signal peptide" evidence="1">
    <location>
        <begin position="1"/>
        <end position="20"/>
    </location>
</feature>
<evidence type="ECO:0000313" key="2">
    <source>
        <dbReference type="EMBL" id="RLN56176.1"/>
    </source>
</evidence>
<keyword evidence="1" id="KW-0732">Signal</keyword>
<reference evidence="2 3" key="1">
    <citation type="submission" date="2018-07" db="EMBL/GenBank/DDBJ databases">
        <title>Genome sequencing of oomycete isolates from Chile give support for New Zealand origin for Phytophthora kernoviae and make available the first Nothophytophthora sp. genome.</title>
        <authorList>
            <person name="Studholme D.J."/>
            <person name="Sanfuentes E."/>
            <person name="Panda P."/>
            <person name="Hill R."/>
            <person name="Sambles C."/>
            <person name="Grant M."/>
            <person name="Williams N.M."/>
            <person name="Mcdougal R.L."/>
        </authorList>
    </citation>
    <scope>NUCLEOTIDE SEQUENCE [LARGE SCALE GENOMIC DNA]</scope>
    <source>
        <strain evidence="2">Chile6</strain>
    </source>
</reference>
<evidence type="ECO:0000256" key="1">
    <source>
        <dbReference type="SAM" id="SignalP"/>
    </source>
</evidence>
<feature type="chain" id="PRO_5017549458" evidence="1">
    <location>
        <begin position="21"/>
        <end position="210"/>
    </location>
</feature>
<organism evidence="2 3">
    <name type="scientific">Phytophthora kernoviae</name>
    <dbReference type="NCBI Taxonomy" id="325452"/>
    <lineage>
        <taxon>Eukaryota</taxon>
        <taxon>Sar</taxon>
        <taxon>Stramenopiles</taxon>
        <taxon>Oomycota</taxon>
        <taxon>Peronosporomycetes</taxon>
        <taxon>Peronosporales</taxon>
        <taxon>Peronosporaceae</taxon>
        <taxon>Phytophthora</taxon>
    </lineage>
</organism>
<protein>
    <submittedName>
        <fullName evidence="2">Uncharacterized protein</fullName>
    </submittedName>
</protein>
<evidence type="ECO:0000313" key="3">
    <source>
        <dbReference type="Proteomes" id="UP000277300"/>
    </source>
</evidence>
<name>A0A3F2RG80_9STRA</name>
<dbReference type="AlphaFoldDB" id="A0A3F2RG80"/>
<comment type="caution">
    <text evidence="2">The sequence shown here is derived from an EMBL/GenBank/DDBJ whole genome shotgun (WGS) entry which is preliminary data.</text>
</comment>
<dbReference type="Proteomes" id="UP000277300">
    <property type="component" value="Unassembled WGS sequence"/>
</dbReference>
<proteinExistence type="predicted"/>
<gene>
    <name evidence="2" type="ORF">BBP00_00008129</name>
</gene>
<sequence>MQIFSTVAVITAAIVALVVAEQQAHIKLRVAHDKFYVTPIGHQCAYNNCVDPSVYPCAKSTCVRLNYTYGICQENAGEQNYKDPKMLCPYPNPYNSKLGSVAKEAEEADEDETDEEDEAVHLRVHVSQDKGVCYLQCGSGQYCANGTNTCRKPAGKECFNPATGAFQNGCAAGFNEYCETSSGECRGPNYDGECFNPAIGAYQDGCDPGF</sequence>
<dbReference type="OrthoDB" id="115518at2759"/>
<accession>A0A3F2RG80</accession>
<dbReference type="EMBL" id="MBDO02000382">
    <property type="protein sequence ID" value="RLN56176.1"/>
    <property type="molecule type" value="Genomic_DNA"/>
</dbReference>